<name>A0A136J920_9PEZI</name>
<dbReference type="InParanoid" id="A0A136J920"/>
<dbReference type="EMBL" id="KQ964247">
    <property type="protein sequence ID" value="KXJ93667.1"/>
    <property type="molecule type" value="Genomic_DNA"/>
</dbReference>
<reference evidence="2" key="1">
    <citation type="submission" date="2016-02" db="EMBL/GenBank/DDBJ databases">
        <title>Draft genome sequence of Microdochium bolleyi, a fungal endophyte of beachgrass.</title>
        <authorList>
            <consortium name="DOE Joint Genome Institute"/>
            <person name="David A.S."/>
            <person name="May G."/>
            <person name="Haridas S."/>
            <person name="Lim J."/>
            <person name="Wang M."/>
            <person name="Labutti K."/>
            <person name="Lipzen A."/>
            <person name="Barry K."/>
            <person name="Grigoriev I.V."/>
        </authorList>
    </citation>
    <scope>NUCLEOTIDE SEQUENCE [LARGE SCALE GENOMIC DNA]</scope>
    <source>
        <strain evidence="2">J235TASD1</strain>
    </source>
</reference>
<evidence type="ECO:0000313" key="1">
    <source>
        <dbReference type="EMBL" id="KXJ93667.1"/>
    </source>
</evidence>
<gene>
    <name evidence="1" type="ORF">Micbo1qcDRAFT_38368</name>
</gene>
<accession>A0A136J920</accession>
<evidence type="ECO:0000313" key="2">
    <source>
        <dbReference type="Proteomes" id="UP000070501"/>
    </source>
</evidence>
<organism evidence="1 2">
    <name type="scientific">Microdochium bolleyi</name>
    <dbReference type="NCBI Taxonomy" id="196109"/>
    <lineage>
        <taxon>Eukaryota</taxon>
        <taxon>Fungi</taxon>
        <taxon>Dikarya</taxon>
        <taxon>Ascomycota</taxon>
        <taxon>Pezizomycotina</taxon>
        <taxon>Sordariomycetes</taxon>
        <taxon>Xylariomycetidae</taxon>
        <taxon>Xylariales</taxon>
        <taxon>Microdochiaceae</taxon>
        <taxon>Microdochium</taxon>
    </lineage>
</organism>
<dbReference type="Proteomes" id="UP000070501">
    <property type="component" value="Unassembled WGS sequence"/>
</dbReference>
<protein>
    <submittedName>
        <fullName evidence="1">Uncharacterized protein</fullName>
    </submittedName>
</protein>
<dbReference type="AlphaFoldDB" id="A0A136J920"/>
<sequence length="77" mass="8229">MSCAVRPEAALLTAAFLRVTHSARLIGDEEPAYASAVWPQRLPDTTFGADHFLGGRTMTTIVGYSTDGQRGPVCCDT</sequence>
<keyword evidence="2" id="KW-1185">Reference proteome</keyword>
<proteinExistence type="predicted"/>